<dbReference type="OMA" id="FIDSTWE"/>
<evidence type="ECO:0000313" key="3">
    <source>
        <dbReference type="Proteomes" id="UP000026915"/>
    </source>
</evidence>
<dbReference type="PANTHER" id="PTHR46148">
    <property type="entry name" value="CHROMO DOMAIN-CONTAINING PROTEIN"/>
    <property type="match status" value="1"/>
</dbReference>
<dbReference type="PANTHER" id="PTHR46148:SF60">
    <property type="entry name" value="CHROMO DOMAIN-CONTAINING PROTEIN"/>
    <property type="match status" value="1"/>
</dbReference>
<dbReference type="EMBL" id="CM001885">
    <property type="protein sequence ID" value="EOY14027.1"/>
    <property type="molecule type" value="Genomic_DNA"/>
</dbReference>
<reference evidence="2 3" key="1">
    <citation type="journal article" date="2013" name="Genome Biol.">
        <title>The genome sequence of the most widely cultivated cacao type and its use to identify candidate genes regulating pod color.</title>
        <authorList>
            <person name="Motamayor J.C."/>
            <person name="Mockaitis K."/>
            <person name="Schmutz J."/>
            <person name="Haiminen N."/>
            <person name="Iii D.L."/>
            <person name="Cornejo O."/>
            <person name="Findley S.D."/>
            <person name="Zheng P."/>
            <person name="Utro F."/>
            <person name="Royaert S."/>
            <person name="Saski C."/>
            <person name="Jenkins J."/>
            <person name="Podicheti R."/>
            <person name="Zhao M."/>
            <person name="Scheffler B.E."/>
            <person name="Stack J.C."/>
            <person name="Feltus F.A."/>
            <person name="Mustiga G.M."/>
            <person name="Amores F."/>
            <person name="Phillips W."/>
            <person name="Marelli J.P."/>
            <person name="May G.D."/>
            <person name="Shapiro H."/>
            <person name="Ma J."/>
            <person name="Bustamante C.D."/>
            <person name="Schnell R.J."/>
            <person name="Main D."/>
            <person name="Gilbert D."/>
            <person name="Parida L."/>
            <person name="Kuhn D.N."/>
        </authorList>
    </citation>
    <scope>NUCLEOTIDE SEQUENCE [LARGE SCALE GENOMIC DNA]</scope>
    <source>
        <strain evidence="3">cv. Matina 1-6</strain>
    </source>
</reference>
<dbReference type="Gramene" id="EOY14027">
    <property type="protein sequence ID" value="EOY14027"/>
    <property type="gene ID" value="TCM_033093"/>
</dbReference>
<keyword evidence="2" id="KW-0645">Protease</keyword>
<dbReference type="InterPro" id="IPR016197">
    <property type="entry name" value="Chromo-like_dom_sf"/>
</dbReference>
<dbReference type="GO" id="GO:0006508">
    <property type="term" value="P:proteolysis"/>
    <property type="evidence" value="ECO:0007669"/>
    <property type="project" value="UniProtKB-KW"/>
</dbReference>
<name>A0A061FBA9_THECC</name>
<protein>
    <submittedName>
        <fullName evidence="2">Gag protease polyprotein</fullName>
    </submittedName>
</protein>
<dbReference type="GO" id="GO:0008233">
    <property type="term" value="F:peptidase activity"/>
    <property type="evidence" value="ECO:0007669"/>
    <property type="project" value="UniProtKB-KW"/>
</dbReference>
<proteinExistence type="predicted"/>
<organism evidence="2 3">
    <name type="scientific">Theobroma cacao</name>
    <name type="common">Cacao</name>
    <name type="synonym">Cocoa</name>
    <dbReference type="NCBI Taxonomy" id="3641"/>
    <lineage>
        <taxon>Eukaryota</taxon>
        <taxon>Viridiplantae</taxon>
        <taxon>Streptophyta</taxon>
        <taxon>Embryophyta</taxon>
        <taxon>Tracheophyta</taxon>
        <taxon>Spermatophyta</taxon>
        <taxon>Magnoliopsida</taxon>
        <taxon>eudicotyledons</taxon>
        <taxon>Gunneridae</taxon>
        <taxon>Pentapetalae</taxon>
        <taxon>rosids</taxon>
        <taxon>malvids</taxon>
        <taxon>Malvales</taxon>
        <taxon>Malvaceae</taxon>
        <taxon>Byttnerioideae</taxon>
        <taxon>Theobroma</taxon>
    </lineage>
</organism>
<dbReference type="AlphaFoldDB" id="A0A061FBA9"/>
<accession>A0A061FBA9</accession>
<evidence type="ECO:0000313" key="2">
    <source>
        <dbReference type="EMBL" id="EOY14027.1"/>
    </source>
</evidence>
<dbReference type="InParanoid" id="A0A061FBA9"/>
<sequence length="146" mass="17280">MKGVIRFAKWGKLNPRYIGSFRIIERIGPIAYKLELPLELDWIHNVFHVSMLKKYVPDPSHILETPPIELHEDLKFEVQPVRILDQKDQVLRNKSIPMVKILWKNARVEEMTWEVEHQMRNQYPYLFLELGGESSDKGKEIASEDQ</sequence>
<dbReference type="InterPro" id="IPR056924">
    <property type="entry name" value="SH3_Tf2-1"/>
</dbReference>
<keyword evidence="2" id="KW-0378">Hydrolase</keyword>
<dbReference type="HOGENOM" id="CLU_000384_6_10_1"/>
<dbReference type="SUPFAM" id="SSF54160">
    <property type="entry name" value="Chromo domain-like"/>
    <property type="match status" value="1"/>
</dbReference>
<keyword evidence="3" id="KW-1185">Reference proteome</keyword>
<dbReference type="Proteomes" id="UP000026915">
    <property type="component" value="Chromosome 7"/>
</dbReference>
<dbReference type="Pfam" id="PF24626">
    <property type="entry name" value="SH3_Tf2-1"/>
    <property type="match status" value="1"/>
</dbReference>
<evidence type="ECO:0000259" key="1">
    <source>
        <dbReference type="Pfam" id="PF24626"/>
    </source>
</evidence>
<gene>
    <name evidence="2" type="ORF">TCM_033093</name>
</gene>
<dbReference type="eggNOG" id="KOG0017">
    <property type="taxonomic scope" value="Eukaryota"/>
</dbReference>
<feature type="domain" description="Tf2-1-like SH3-like" evidence="1">
    <location>
        <begin position="6"/>
        <end position="56"/>
    </location>
</feature>